<organism evidence="2 3">
    <name type="scientific">Adineta ricciae</name>
    <name type="common">Rotifer</name>
    <dbReference type="NCBI Taxonomy" id="249248"/>
    <lineage>
        <taxon>Eukaryota</taxon>
        <taxon>Metazoa</taxon>
        <taxon>Spiralia</taxon>
        <taxon>Gnathifera</taxon>
        <taxon>Rotifera</taxon>
        <taxon>Eurotatoria</taxon>
        <taxon>Bdelloidea</taxon>
        <taxon>Adinetida</taxon>
        <taxon>Adinetidae</taxon>
        <taxon>Adineta</taxon>
    </lineage>
</organism>
<dbReference type="EMBL" id="CAJNOJ010000126">
    <property type="protein sequence ID" value="CAF1162477.1"/>
    <property type="molecule type" value="Genomic_DNA"/>
</dbReference>
<proteinExistence type="predicted"/>
<accession>A0A815U1D1</accession>
<gene>
    <name evidence="1" type="ORF">EDS130_LOCUS23218</name>
    <name evidence="2" type="ORF">XAT740_LOCUS40495</name>
</gene>
<protein>
    <submittedName>
        <fullName evidence="2">Uncharacterized protein</fullName>
    </submittedName>
</protein>
<dbReference type="EMBL" id="CAJNOR010004613">
    <property type="protein sequence ID" value="CAF1515932.1"/>
    <property type="molecule type" value="Genomic_DNA"/>
</dbReference>
<sequence length="105" mass="11979">MVTGNLFADMIVDGQSSINQRASKMLQTDLHVGVDWNDVQTIGEFQTLTLSKWIRDDPRARNLTKSERREILQQYALELAPNSTSENKNRYADTVIWADVTIKPV</sequence>
<comment type="caution">
    <text evidence="2">The sequence shown here is derived from an EMBL/GenBank/DDBJ whole genome shotgun (WGS) entry which is preliminary data.</text>
</comment>
<reference evidence="2" key="1">
    <citation type="submission" date="2021-02" db="EMBL/GenBank/DDBJ databases">
        <authorList>
            <person name="Nowell W R."/>
        </authorList>
    </citation>
    <scope>NUCLEOTIDE SEQUENCE</scope>
</reference>
<name>A0A815U1D1_ADIRI</name>
<dbReference type="Proteomes" id="UP000663852">
    <property type="component" value="Unassembled WGS sequence"/>
</dbReference>
<dbReference type="AlphaFoldDB" id="A0A815U1D1"/>
<dbReference type="Proteomes" id="UP000663828">
    <property type="component" value="Unassembled WGS sequence"/>
</dbReference>
<dbReference type="OrthoDB" id="9984051at2759"/>
<keyword evidence="3" id="KW-1185">Reference proteome</keyword>
<evidence type="ECO:0000313" key="1">
    <source>
        <dbReference type="EMBL" id="CAF1162477.1"/>
    </source>
</evidence>
<evidence type="ECO:0000313" key="3">
    <source>
        <dbReference type="Proteomes" id="UP000663828"/>
    </source>
</evidence>
<evidence type="ECO:0000313" key="2">
    <source>
        <dbReference type="EMBL" id="CAF1515932.1"/>
    </source>
</evidence>